<comment type="caution">
    <text evidence="1">The sequence shown here is derived from an EMBL/GenBank/DDBJ whole genome shotgun (WGS) entry which is preliminary data.</text>
</comment>
<gene>
    <name evidence="1" type="ORF">DPMN_159029</name>
</gene>
<proteinExistence type="predicted"/>
<protein>
    <submittedName>
        <fullName evidence="1">Uncharacterized protein</fullName>
    </submittedName>
</protein>
<keyword evidence="2" id="KW-1185">Reference proteome</keyword>
<reference evidence="1" key="1">
    <citation type="journal article" date="2019" name="bioRxiv">
        <title>The Genome of the Zebra Mussel, Dreissena polymorpha: A Resource for Invasive Species Research.</title>
        <authorList>
            <person name="McCartney M.A."/>
            <person name="Auch B."/>
            <person name="Kono T."/>
            <person name="Mallez S."/>
            <person name="Zhang Y."/>
            <person name="Obille A."/>
            <person name="Becker A."/>
            <person name="Abrahante J.E."/>
            <person name="Garbe J."/>
            <person name="Badalamenti J.P."/>
            <person name="Herman A."/>
            <person name="Mangelson H."/>
            <person name="Liachko I."/>
            <person name="Sullivan S."/>
            <person name="Sone E.D."/>
            <person name="Koren S."/>
            <person name="Silverstein K.A.T."/>
            <person name="Beckman K.B."/>
            <person name="Gohl D.M."/>
        </authorList>
    </citation>
    <scope>NUCLEOTIDE SEQUENCE</scope>
    <source>
        <strain evidence="1">Duluth1</strain>
        <tissue evidence="1">Whole animal</tissue>
    </source>
</reference>
<organism evidence="1 2">
    <name type="scientific">Dreissena polymorpha</name>
    <name type="common">Zebra mussel</name>
    <name type="synonym">Mytilus polymorpha</name>
    <dbReference type="NCBI Taxonomy" id="45954"/>
    <lineage>
        <taxon>Eukaryota</taxon>
        <taxon>Metazoa</taxon>
        <taxon>Spiralia</taxon>
        <taxon>Lophotrochozoa</taxon>
        <taxon>Mollusca</taxon>
        <taxon>Bivalvia</taxon>
        <taxon>Autobranchia</taxon>
        <taxon>Heteroconchia</taxon>
        <taxon>Euheterodonta</taxon>
        <taxon>Imparidentia</taxon>
        <taxon>Neoheterodontei</taxon>
        <taxon>Myida</taxon>
        <taxon>Dreissenoidea</taxon>
        <taxon>Dreissenidae</taxon>
        <taxon>Dreissena</taxon>
    </lineage>
</organism>
<dbReference type="AlphaFoldDB" id="A0A9D4IRE7"/>
<evidence type="ECO:0000313" key="2">
    <source>
        <dbReference type="Proteomes" id="UP000828390"/>
    </source>
</evidence>
<accession>A0A9D4IRE7</accession>
<name>A0A9D4IRE7_DREPO</name>
<dbReference type="Proteomes" id="UP000828390">
    <property type="component" value="Unassembled WGS sequence"/>
</dbReference>
<evidence type="ECO:0000313" key="1">
    <source>
        <dbReference type="EMBL" id="KAH3781203.1"/>
    </source>
</evidence>
<sequence>MHQLETISSDFPVAKLPSSDHGPNAVCATEDKVHGLMRVLFICKGAKVMLTCNLNDPYDLLNGSIGTIFDIIYCKGTKPPLCQPGVAMVHFPRYTGPPFMKDNPCIVSLVPAERKVD</sequence>
<reference evidence="1" key="2">
    <citation type="submission" date="2020-11" db="EMBL/GenBank/DDBJ databases">
        <authorList>
            <person name="McCartney M.A."/>
            <person name="Auch B."/>
            <person name="Kono T."/>
            <person name="Mallez S."/>
            <person name="Becker A."/>
            <person name="Gohl D.M."/>
            <person name="Silverstein K.A.T."/>
            <person name="Koren S."/>
            <person name="Bechman K.B."/>
            <person name="Herman A."/>
            <person name="Abrahante J.E."/>
            <person name="Garbe J."/>
        </authorList>
    </citation>
    <scope>NUCLEOTIDE SEQUENCE</scope>
    <source>
        <strain evidence="1">Duluth1</strain>
        <tissue evidence="1">Whole animal</tissue>
    </source>
</reference>
<dbReference type="EMBL" id="JAIWYP010000008">
    <property type="protein sequence ID" value="KAH3781203.1"/>
    <property type="molecule type" value="Genomic_DNA"/>
</dbReference>